<comment type="caution">
    <text evidence="2">The sequence shown here is derived from an EMBL/GenBank/DDBJ whole genome shotgun (WGS) entry which is preliminary data.</text>
</comment>
<organism evidence="2 3">
    <name type="scientific">Candidatus Acutalibacter pullicola</name>
    <dbReference type="NCBI Taxonomy" id="2838417"/>
    <lineage>
        <taxon>Bacteria</taxon>
        <taxon>Bacillati</taxon>
        <taxon>Bacillota</taxon>
        <taxon>Clostridia</taxon>
        <taxon>Eubacteriales</taxon>
        <taxon>Acutalibacteraceae</taxon>
        <taxon>Acutalibacter</taxon>
    </lineage>
</organism>
<reference evidence="2" key="2">
    <citation type="submission" date="2021-04" db="EMBL/GenBank/DDBJ databases">
        <authorList>
            <person name="Gilroy R."/>
        </authorList>
    </citation>
    <scope>NUCLEOTIDE SEQUENCE</scope>
    <source>
        <strain evidence="2">CHK185-1770</strain>
    </source>
</reference>
<evidence type="ECO:0000313" key="2">
    <source>
        <dbReference type="EMBL" id="HJB97620.1"/>
    </source>
</evidence>
<proteinExistence type="predicted"/>
<dbReference type="EMBL" id="DWXG01000031">
    <property type="protein sequence ID" value="HJB97620.1"/>
    <property type="molecule type" value="Genomic_DNA"/>
</dbReference>
<accession>A0A9D2SED3</accession>
<evidence type="ECO:0000256" key="1">
    <source>
        <dbReference type="SAM" id="Phobius"/>
    </source>
</evidence>
<protein>
    <submittedName>
        <fullName evidence="2">Rod shape-determining protein MreD</fullName>
    </submittedName>
</protein>
<feature type="transmembrane region" description="Helical" evidence="1">
    <location>
        <begin position="140"/>
        <end position="158"/>
    </location>
</feature>
<feature type="transmembrane region" description="Helical" evidence="1">
    <location>
        <begin position="7"/>
        <end position="24"/>
    </location>
</feature>
<dbReference type="AlphaFoldDB" id="A0A9D2SED3"/>
<dbReference type="Proteomes" id="UP000826793">
    <property type="component" value="Unassembled WGS sequence"/>
</dbReference>
<sequence>MMRDFNRVIRYLAYTLEILVLFMLQETPGLLPSIFGVRPVLLFPAVVSIAMFEKEIPALAFGIVGGLFCDFGLSGTLGFHALVLGLLCFFISLVVRVYMQVNLVTALLTGVWSIGLAICAQWFFLYFFNYAQPAYAFTHHYAPKYGYTLLFVPLLYLLNRGLSQALGAQEEGQFPYSRK</sequence>
<gene>
    <name evidence="2" type="primary">mreD</name>
    <name evidence="2" type="ORF">H9710_03470</name>
</gene>
<keyword evidence="1" id="KW-0472">Membrane</keyword>
<evidence type="ECO:0000313" key="3">
    <source>
        <dbReference type="Proteomes" id="UP000826793"/>
    </source>
</evidence>
<keyword evidence="1" id="KW-0812">Transmembrane</keyword>
<name>A0A9D2SED3_9FIRM</name>
<feature type="transmembrane region" description="Helical" evidence="1">
    <location>
        <begin position="79"/>
        <end position="99"/>
    </location>
</feature>
<keyword evidence="1" id="KW-1133">Transmembrane helix</keyword>
<feature type="transmembrane region" description="Helical" evidence="1">
    <location>
        <begin position="106"/>
        <end position="128"/>
    </location>
</feature>
<reference evidence="2" key="1">
    <citation type="journal article" date="2021" name="PeerJ">
        <title>Extensive microbial diversity within the chicken gut microbiome revealed by metagenomics and culture.</title>
        <authorList>
            <person name="Gilroy R."/>
            <person name="Ravi A."/>
            <person name="Getino M."/>
            <person name="Pursley I."/>
            <person name="Horton D.L."/>
            <person name="Alikhan N.F."/>
            <person name="Baker D."/>
            <person name="Gharbi K."/>
            <person name="Hall N."/>
            <person name="Watson M."/>
            <person name="Adriaenssens E.M."/>
            <person name="Foster-Nyarko E."/>
            <person name="Jarju S."/>
            <person name="Secka A."/>
            <person name="Antonio M."/>
            <person name="Oren A."/>
            <person name="Chaudhuri R.R."/>
            <person name="La Ragione R."/>
            <person name="Hildebrand F."/>
            <person name="Pallen M.J."/>
        </authorList>
    </citation>
    <scope>NUCLEOTIDE SEQUENCE</scope>
    <source>
        <strain evidence="2">CHK185-1770</strain>
    </source>
</reference>